<comment type="caution">
    <text evidence="3">The sequence shown here is derived from an EMBL/GenBank/DDBJ whole genome shotgun (WGS) entry which is preliminary data.</text>
</comment>
<evidence type="ECO:0000313" key="4">
    <source>
        <dbReference type="Proteomes" id="UP000321367"/>
    </source>
</evidence>
<gene>
    <name evidence="3" type="ORF">ES724_06910</name>
</gene>
<proteinExistence type="predicted"/>
<evidence type="ECO:0000256" key="1">
    <source>
        <dbReference type="SAM" id="Coils"/>
    </source>
</evidence>
<dbReference type="Pfam" id="PF13476">
    <property type="entry name" value="AAA_23"/>
    <property type="match status" value="1"/>
</dbReference>
<dbReference type="Proteomes" id="UP000321367">
    <property type="component" value="Unassembled WGS sequence"/>
</dbReference>
<dbReference type="InterPro" id="IPR027417">
    <property type="entry name" value="P-loop_NTPase"/>
</dbReference>
<dbReference type="PANTHER" id="PTHR32114:SF2">
    <property type="entry name" value="ABC TRANSPORTER ABCH.3"/>
    <property type="match status" value="1"/>
</dbReference>
<dbReference type="PANTHER" id="PTHR32114">
    <property type="entry name" value="ABC TRANSPORTER ABCH.3"/>
    <property type="match status" value="1"/>
</dbReference>
<dbReference type="Pfam" id="PF13558">
    <property type="entry name" value="SbcC_Walker_B"/>
    <property type="match status" value="1"/>
</dbReference>
<reference evidence="3 4" key="1">
    <citation type="submission" date="2019-08" db="EMBL/GenBank/DDBJ databases">
        <title>Genome sequence of Gillisia hiemivivida IC154 (type strain).</title>
        <authorList>
            <person name="Bowman J.P."/>
        </authorList>
    </citation>
    <scope>NUCLEOTIDE SEQUENCE [LARGE SCALE GENOMIC DNA]</scope>
    <source>
        <strain evidence="3 4">IC154</strain>
    </source>
</reference>
<organism evidence="3 4">
    <name type="scientific">Gillisia hiemivivida</name>
    <dbReference type="NCBI Taxonomy" id="291190"/>
    <lineage>
        <taxon>Bacteria</taxon>
        <taxon>Pseudomonadati</taxon>
        <taxon>Bacteroidota</taxon>
        <taxon>Flavobacteriia</taxon>
        <taxon>Flavobacteriales</taxon>
        <taxon>Flavobacteriaceae</taxon>
        <taxon>Gillisia</taxon>
    </lineage>
</organism>
<keyword evidence="1" id="KW-0175">Coiled coil</keyword>
<name>A0A5C6ZVV3_9FLAO</name>
<dbReference type="AlphaFoldDB" id="A0A5C6ZVV3"/>
<keyword evidence="4" id="KW-1185">Reference proteome</keyword>
<dbReference type="RefSeq" id="WP_146931371.1">
    <property type="nucleotide sequence ID" value="NZ_CBCSHZ010000007.1"/>
</dbReference>
<feature type="coiled-coil region" evidence="1">
    <location>
        <begin position="572"/>
        <end position="642"/>
    </location>
</feature>
<accession>A0A5C6ZVV3</accession>
<dbReference type="InterPro" id="IPR038729">
    <property type="entry name" value="Rad50/SbcC_AAA"/>
</dbReference>
<dbReference type="EMBL" id="VORY01000005">
    <property type="protein sequence ID" value="TXD94370.1"/>
    <property type="molecule type" value="Genomic_DNA"/>
</dbReference>
<evidence type="ECO:0000313" key="3">
    <source>
        <dbReference type="EMBL" id="TXD94370.1"/>
    </source>
</evidence>
<feature type="domain" description="Rad50/SbcC-type AAA" evidence="2">
    <location>
        <begin position="5"/>
        <end position="236"/>
    </location>
</feature>
<feature type="coiled-coil region" evidence="1">
    <location>
        <begin position="402"/>
        <end position="429"/>
    </location>
</feature>
<dbReference type="GO" id="GO:0006302">
    <property type="term" value="P:double-strand break repair"/>
    <property type="evidence" value="ECO:0007669"/>
    <property type="project" value="InterPro"/>
</dbReference>
<feature type="coiled-coil region" evidence="1">
    <location>
        <begin position="786"/>
        <end position="837"/>
    </location>
</feature>
<dbReference type="OrthoDB" id="9795626at2"/>
<dbReference type="Gene3D" id="3.40.50.300">
    <property type="entry name" value="P-loop containing nucleotide triphosphate hydrolases"/>
    <property type="match status" value="2"/>
</dbReference>
<sequence length="1007" mass="114930">MKILKIEFQNINSLRGEHQIDFTNSPFTESSLFAITGPTGSGKSTLLDVISLALFNQVPRLGKISRSEILNKGAILTRNQKEAFARVTYECKYGIFSSQWSISTNRNEKLREYEMEISSVENGAILDLKKSDVPGKNEELIGLNYNQFIKSVVLAQGDFAQFLRARKDERGELLEKITGTGIYRKLGIKAFEKFRASNADIKEQLLNIKRIEEELLSPENLDSFKKEFLEKTSFCEPLVKEVKLKEEQLKLKKEILSQTSAVEKTKLQLDQASQKLKSFDTIKGLQLSQHEKLLSVSEDLRNWKTWSTEIASLDKERELLQQKKEKNTEHISTQLTNIQEFIKKPIIANEVASSLEQFSSQVSSLLEERNKKGAEWKNLQQLLQVELKEVSLVITDSPEEDLQKLDSLKQNSTQIIEDLKSNLKDFQLQDIPKERTHIRKNLEETREAKNFKIELQQLLFSHADKLKEKAQLLPITNDLPNKIALLYSRTTIESKNLDNLELQKENLLMRAQLEDYRNKLINNEPCPLCGAVHHPYTEHLPKEDDQLQLQITAAKNSLMTSTKEMATLNSELKLATSSLAVLEVEIKELDEKLESKKELFTATFKNYKVEEKVDWDTKISYFEEQLDNLETYEKELSNYQKIERGIPILKEMQEILNDGSKIKQQLTKLYTGANIHADCRELEAKWIQLNQQKEHLAEVFKVSEAKRSGFKGKITELEPQLLKELLEKGFSTISEAIAALLSDTLFNDLRTERDSLRTEIASATTTLKVISTQLEQLKTKDVLANTDLLQQELNTKQEQLKSLQDESKELERVLKNHEESLAKLQSIKLDIAEKEKKTKRWTLLNELIGDATGKKFNDFAQDLTLSQLLHLANIRLKDLSDRYLIDKPTTDEDDGLVAIDQHMGGQRRSVKTLSGGETFILSLSLALALSDLASKNVEINSLFIDEGFGTLDPETLDQTLDTLERLQAESSKTIGIISHVDSLKERIATQIKLTRNGQGYSSLEVVG</sequence>
<dbReference type="SUPFAM" id="SSF52540">
    <property type="entry name" value="P-loop containing nucleoside triphosphate hydrolases"/>
    <property type="match status" value="1"/>
</dbReference>
<evidence type="ECO:0000259" key="2">
    <source>
        <dbReference type="Pfam" id="PF13476"/>
    </source>
</evidence>
<dbReference type="GO" id="GO:0016887">
    <property type="term" value="F:ATP hydrolysis activity"/>
    <property type="evidence" value="ECO:0007669"/>
    <property type="project" value="InterPro"/>
</dbReference>
<protein>
    <submittedName>
        <fullName evidence="3">AAA family ATPase</fullName>
    </submittedName>
</protein>